<comment type="function">
    <text evidence="11">Glucanases play a role in cell expansion during growth, in cell-cell fusion during mating, and in spore release during sporulation. This enzyme may be involved in beta-glucan degradation. Active on laminarin and lichenan.</text>
</comment>
<evidence type="ECO:0000256" key="4">
    <source>
        <dbReference type="ARBA" id="ARBA00022475"/>
    </source>
</evidence>
<dbReference type="AlphaFoldDB" id="A0A813YHL8"/>
<dbReference type="GO" id="GO:0005576">
    <property type="term" value="C:extracellular region"/>
    <property type="evidence" value="ECO:0007669"/>
    <property type="project" value="TreeGrafter"/>
</dbReference>
<dbReference type="GO" id="GO:0009986">
    <property type="term" value="C:cell surface"/>
    <property type="evidence" value="ECO:0007669"/>
    <property type="project" value="TreeGrafter"/>
</dbReference>
<dbReference type="OrthoDB" id="77201at2759"/>
<dbReference type="InterPro" id="IPR017853">
    <property type="entry name" value="GH"/>
</dbReference>
<evidence type="ECO:0000256" key="12">
    <source>
        <dbReference type="ARBA" id="ARBA00042373"/>
    </source>
</evidence>
<keyword evidence="7" id="KW-0325">Glycoprotein</keyword>
<dbReference type="GO" id="GO:0005886">
    <property type="term" value="C:plasma membrane"/>
    <property type="evidence" value="ECO:0007669"/>
    <property type="project" value="UniProtKB-SubCell"/>
</dbReference>
<proteinExistence type="predicted"/>
<comment type="subcellular location">
    <subcellularLocation>
        <location evidence="2">Cell membrane</location>
    </subcellularLocation>
</comment>
<evidence type="ECO:0000313" key="18">
    <source>
        <dbReference type="Proteomes" id="UP000663877"/>
    </source>
</evidence>
<evidence type="ECO:0000313" key="15">
    <source>
        <dbReference type="EMBL" id="CAF0884322.1"/>
    </source>
</evidence>
<sequence>MTYILVILGTCLSLIAVSNGCFPYDTKFSKVGTTIQVPTVARDQWWCPANRFYGWLGYVRDLKGWTCSDAVYSLARLQQDFKKMADDGAKMVRIYGPICEQQMVWDNIIQAAAENNLGVLGIVWHGYSDSELNKWEERKNALMAVLKKPLSKYVIHSVSFGSEPLFSWSISGTFVAELTKIKTELKALSIPLTVSEMKYGYDVCPAAAKNAVINNIDFISAHIMPYYGTCDLPGQVWNFITNEIDAFKRMIPGKQMMITQNPWGSSTYGRNRGSVCGSDVWKGVSVEGANEYWRLWINNCQYFKQQQIGWFAHTFSADSEYNFGIYGPRNDAVPYPRHIDFKPIFC</sequence>
<keyword evidence="14" id="KW-0732">Signal</keyword>
<dbReference type="EC" id="3.2.1.39" evidence="3"/>
<keyword evidence="10" id="KW-0624">Polysaccharide degradation</keyword>
<evidence type="ECO:0000256" key="14">
    <source>
        <dbReference type="SAM" id="SignalP"/>
    </source>
</evidence>
<evidence type="ECO:0000256" key="2">
    <source>
        <dbReference type="ARBA" id="ARBA00004236"/>
    </source>
</evidence>
<keyword evidence="5" id="KW-0378">Hydrolase</keyword>
<evidence type="ECO:0000256" key="11">
    <source>
        <dbReference type="ARBA" id="ARBA00037649"/>
    </source>
</evidence>
<dbReference type="PANTHER" id="PTHR16631">
    <property type="entry name" value="GLUCAN 1,3-BETA-GLUCOSIDASE"/>
    <property type="match status" value="1"/>
</dbReference>
<gene>
    <name evidence="15" type="ORF">BJG266_LOCUS9596</name>
    <name evidence="16" type="ORF">QVE165_LOCUS38988</name>
</gene>
<feature type="signal peptide" evidence="14">
    <location>
        <begin position="1"/>
        <end position="20"/>
    </location>
</feature>
<evidence type="ECO:0000256" key="7">
    <source>
        <dbReference type="ARBA" id="ARBA00023180"/>
    </source>
</evidence>
<reference evidence="15" key="1">
    <citation type="submission" date="2021-02" db="EMBL/GenBank/DDBJ databases">
        <authorList>
            <person name="Nowell W R."/>
        </authorList>
    </citation>
    <scope>NUCLEOTIDE SEQUENCE</scope>
</reference>
<dbReference type="GO" id="GO:0042973">
    <property type="term" value="F:glucan endo-1,3-beta-D-glucosidase activity"/>
    <property type="evidence" value="ECO:0007669"/>
    <property type="project" value="UniProtKB-EC"/>
</dbReference>
<dbReference type="SUPFAM" id="SSF51445">
    <property type="entry name" value="(Trans)glycosidases"/>
    <property type="match status" value="1"/>
</dbReference>
<dbReference type="Proteomes" id="UP000663877">
    <property type="component" value="Unassembled WGS sequence"/>
</dbReference>
<evidence type="ECO:0000256" key="6">
    <source>
        <dbReference type="ARBA" id="ARBA00023136"/>
    </source>
</evidence>
<keyword evidence="6" id="KW-0472">Membrane</keyword>
<evidence type="ECO:0000256" key="9">
    <source>
        <dbReference type="ARBA" id="ARBA00023316"/>
    </source>
</evidence>
<dbReference type="GO" id="GO:0071555">
    <property type="term" value="P:cell wall organization"/>
    <property type="evidence" value="ECO:0007669"/>
    <property type="project" value="UniProtKB-KW"/>
</dbReference>
<feature type="chain" id="PRO_5036409652" description="glucan endo-1,3-beta-D-glucosidase" evidence="14">
    <location>
        <begin position="21"/>
        <end position="346"/>
    </location>
</feature>
<evidence type="ECO:0000256" key="1">
    <source>
        <dbReference type="ARBA" id="ARBA00000382"/>
    </source>
</evidence>
<accession>A0A813YHL8</accession>
<evidence type="ECO:0000256" key="10">
    <source>
        <dbReference type="ARBA" id="ARBA00023326"/>
    </source>
</evidence>
<name>A0A813YHL8_9BILA</name>
<dbReference type="GO" id="GO:0000272">
    <property type="term" value="P:polysaccharide catabolic process"/>
    <property type="evidence" value="ECO:0007669"/>
    <property type="project" value="UniProtKB-KW"/>
</dbReference>
<keyword evidence="17" id="KW-1185">Reference proteome</keyword>
<organism evidence="15 18">
    <name type="scientific">Adineta steineri</name>
    <dbReference type="NCBI Taxonomy" id="433720"/>
    <lineage>
        <taxon>Eukaryota</taxon>
        <taxon>Metazoa</taxon>
        <taxon>Spiralia</taxon>
        <taxon>Gnathifera</taxon>
        <taxon>Rotifera</taxon>
        <taxon>Eurotatoria</taxon>
        <taxon>Bdelloidea</taxon>
        <taxon>Adinetida</taxon>
        <taxon>Adinetidae</taxon>
        <taxon>Adineta</taxon>
    </lineage>
</organism>
<dbReference type="InterPro" id="IPR050732">
    <property type="entry name" value="Beta-glucan_modifiers"/>
</dbReference>
<comment type="catalytic activity">
    <reaction evidence="1">
        <text>Hydrolysis of (1-&gt;3)-beta-D-glucosidic linkages in (1-&gt;3)-beta-D-glucans.</text>
        <dbReference type="EC" id="3.2.1.39"/>
    </reaction>
</comment>
<evidence type="ECO:0000256" key="13">
    <source>
        <dbReference type="ARBA" id="ARBA00043078"/>
    </source>
</evidence>
<dbReference type="EMBL" id="CAJNOI010000032">
    <property type="protein sequence ID" value="CAF0884322.1"/>
    <property type="molecule type" value="Genomic_DNA"/>
</dbReference>
<keyword evidence="9" id="KW-0961">Cell wall biogenesis/degradation</keyword>
<evidence type="ECO:0000256" key="3">
    <source>
        <dbReference type="ARBA" id="ARBA00012780"/>
    </source>
</evidence>
<evidence type="ECO:0000256" key="5">
    <source>
        <dbReference type="ARBA" id="ARBA00022801"/>
    </source>
</evidence>
<keyword evidence="4" id="KW-1003">Cell membrane</keyword>
<protein>
    <recommendedName>
        <fullName evidence="3">glucan endo-1,3-beta-D-glucosidase</fullName>
        <ecNumber evidence="3">3.2.1.39</ecNumber>
    </recommendedName>
    <alternativeName>
        <fullName evidence="13">Endo-1,3-beta-glucanase btgC</fullName>
    </alternativeName>
    <alternativeName>
        <fullName evidence="12">Laminarinase btgC</fullName>
    </alternativeName>
</protein>
<dbReference type="PANTHER" id="PTHR16631:SF17">
    <property type="entry name" value="GLUCAN ENDO-1,3-BETA-GLUCOSIDASE BTGC"/>
    <property type="match status" value="1"/>
</dbReference>
<evidence type="ECO:0000313" key="17">
    <source>
        <dbReference type="Proteomes" id="UP000663832"/>
    </source>
</evidence>
<dbReference type="EMBL" id="CAJNOM010000427">
    <property type="protein sequence ID" value="CAF1431577.1"/>
    <property type="molecule type" value="Genomic_DNA"/>
</dbReference>
<dbReference type="Proteomes" id="UP000663832">
    <property type="component" value="Unassembled WGS sequence"/>
</dbReference>
<evidence type="ECO:0000313" key="16">
    <source>
        <dbReference type="EMBL" id="CAF1431577.1"/>
    </source>
</evidence>
<comment type="caution">
    <text evidence="15">The sequence shown here is derived from an EMBL/GenBank/DDBJ whole genome shotgun (WGS) entry which is preliminary data.</text>
</comment>
<keyword evidence="8" id="KW-0119">Carbohydrate metabolism</keyword>
<evidence type="ECO:0000256" key="8">
    <source>
        <dbReference type="ARBA" id="ARBA00023277"/>
    </source>
</evidence>